<evidence type="ECO:0000313" key="2">
    <source>
        <dbReference type="Proteomes" id="UP000241137"/>
    </source>
</evidence>
<gene>
    <name evidence="1" type="ORF">CE11_00869</name>
</gene>
<accession>K7YA02</accession>
<organism evidence="1 2">
    <name type="scientific">Megavirus courdo11</name>
    <dbReference type="NCBI Taxonomy" id="1128140"/>
    <lineage>
        <taxon>Viruses</taxon>
        <taxon>Varidnaviria</taxon>
        <taxon>Bamfordvirae</taxon>
        <taxon>Nucleocytoviricota</taxon>
        <taxon>Megaviricetes</taxon>
        <taxon>Imitervirales</taxon>
        <taxon>Mimiviridae</taxon>
        <taxon>Megamimivirinae</taxon>
        <taxon>Megavirus</taxon>
        <taxon>Megavirus chilense</taxon>
    </lineage>
</organism>
<protein>
    <submittedName>
        <fullName evidence="1">Uncharacterized protein</fullName>
    </submittedName>
</protein>
<sequence length="81" mass="9616">MSSNNRVWLHKVITKNNYLNKKQDRFHHPSEEFIKTNIGIRRKMYCYCGSRIIRIGGKKMSMICNTTHQNIIYCGLDIQLL</sequence>
<dbReference type="Proteomes" id="UP000241137">
    <property type="component" value="Segment"/>
</dbReference>
<proteinExistence type="predicted"/>
<evidence type="ECO:0000313" key="1">
    <source>
        <dbReference type="EMBL" id="AFX92895.1"/>
    </source>
</evidence>
<name>K7YA02_9VIRU</name>
<dbReference type="EMBL" id="JX975216">
    <property type="protein sequence ID" value="AFX92895.1"/>
    <property type="molecule type" value="Genomic_DNA"/>
</dbReference>
<reference evidence="1 2" key="1">
    <citation type="journal article" date="2014" name="Virus Genes">
        <title>Complete genome sequence of Courdo11 virus, a member of the family Mimiviridae.</title>
        <authorList>
            <person name="Yoosuf N."/>
            <person name="Pagnier I."/>
            <person name="Fournous G."/>
            <person name="Robert C."/>
            <person name="La Scola B."/>
            <person name="Raoult D."/>
            <person name="Colson P."/>
        </authorList>
    </citation>
    <scope>NUCLEOTIDE SEQUENCE [LARGE SCALE GENOMIC DNA]</scope>
</reference>